<keyword evidence="1" id="KW-0732">Signal</keyword>
<name>A0ABS1R515_9SPHI</name>
<proteinExistence type="predicted"/>
<organism evidence="2 3">
    <name type="scientific">Sphingobacterium faecale</name>
    <dbReference type="NCBI Taxonomy" id="2803775"/>
    <lineage>
        <taxon>Bacteria</taxon>
        <taxon>Pseudomonadati</taxon>
        <taxon>Bacteroidota</taxon>
        <taxon>Sphingobacteriia</taxon>
        <taxon>Sphingobacteriales</taxon>
        <taxon>Sphingobacteriaceae</taxon>
        <taxon>Sphingobacterium</taxon>
    </lineage>
</organism>
<dbReference type="RefSeq" id="WP_202103520.1">
    <property type="nucleotide sequence ID" value="NZ_JAERTY010000007.1"/>
</dbReference>
<evidence type="ECO:0000313" key="3">
    <source>
        <dbReference type="Proteomes" id="UP000625283"/>
    </source>
</evidence>
<reference evidence="2 3" key="1">
    <citation type="submission" date="2021-01" db="EMBL/GenBank/DDBJ databases">
        <title>C459-1 draft genome sequence.</title>
        <authorList>
            <person name="Zhang X.-F."/>
        </authorList>
    </citation>
    <scope>NUCLEOTIDE SEQUENCE [LARGE SCALE GENOMIC DNA]</scope>
    <source>
        <strain evidence="3">C459-1</strain>
    </source>
</reference>
<dbReference type="InterPro" id="IPR015915">
    <property type="entry name" value="Kelch-typ_b-propeller"/>
</dbReference>
<accession>A0ABS1R515</accession>
<evidence type="ECO:0000313" key="2">
    <source>
        <dbReference type="EMBL" id="MBL1409806.1"/>
    </source>
</evidence>
<protein>
    <recommendedName>
        <fullName evidence="4">DUF5018 domain-containing protein</fullName>
    </recommendedName>
</protein>
<dbReference type="EMBL" id="JAERTY010000007">
    <property type="protein sequence ID" value="MBL1409806.1"/>
    <property type="molecule type" value="Genomic_DNA"/>
</dbReference>
<evidence type="ECO:0008006" key="4">
    <source>
        <dbReference type="Google" id="ProtNLM"/>
    </source>
</evidence>
<dbReference type="Proteomes" id="UP000625283">
    <property type="component" value="Unassembled WGS sequence"/>
</dbReference>
<sequence>MKNLNKLTRYLMVAIIALGVTACSKKADDTPIKTDPKMLSFGFYAADNEDNLFRDYVVKEVTGNSIQIELPKEVDRTKLVARFTTTEKATVTLNGSPQQSGITKADFSTPADYIVTEGATNARYTVTIVNAADYVWTRVGAYTDKVASEFDMKVNPSNGVPYFFFMQASSDVELRKGFAAKYQDNSWAALGNEISAGRIGTNLSMTLDKDGQPYIVYQDYTAEKAQTPTIQRYNGTSWSLVGKKGIFNSTLSNLSIGINPANNQPILFTSLNVVAGGEALSKRALSVSLFSGSTWSIHNEVTNRPTGQATGSTSSKTVGETLYLIAFNSSGVQTYSVYTYKQGTWTTIIDKAIEPSAKNSLLSQVGIDVDHDGNIYIIVADDGQTNGTFNLRVKKYTPATQSWSQVGNVINTKASTYSLALSPAGTPYVLYRDDNGLPTVTAFNTDTQDWGTPKALDNVAAKSANVFIGFAANGTGYASYINSTDNIVLYKFDTPQ</sequence>
<feature type="chain" id="PRO_5047289583" description="DUF5018 domain-containing protein" evidence="1">
    <location>
        <begin position="23"/>
        <end position="496"/>
    </location>
</feature>
<dbReference type="SUPFAM" id="SSF89372">
    <property type="entry name" value="Fucose-specific lectin"/>
    <property type="match status" value="1"/>
</dbReference>
<gene>
    <name evidence="2" type="ORF">JKG61_13675</name>
</gene>
<dbReference type="PROSITE" id="PS51257">
    <property type="entry name" value="PROKAR_LIPOPROTEIN"/>
    <property type="match status" value="1"/>
</dbReference>
<keyword evidence="3" id="KW-1185">Reference proteome</keyword>
<dbReference type="Gene3D" id="2.60.40.2340">
    <property type="match status" value="1"/>
</dbReference>
<dbReference type="Gene3D" id="2.120.10.80">
    <property type="entry name" value="Kelch-type beta propeller"/>
    <property type="match status" value="1"/>
</dbReference>
<evidence type="ECO:0000256" key="1">
    <source>
        <dbReference type="SAM" id="SignalP"/>
    </source>
</evidence>
<feature type="signal peptide" evidence="1">
    <location>
        <begin position="1"/>
        <end position="22"/>
    </location>
</feature>
<comment type="caution">
    <text evidence="2">The sequence shown here is derived from an EMBL/GenBank/DDBJ whole genome shotgun (WGS) entry which is preliminary data.</text>
</comment>